<evidence type="ECO:0000256" key="5">
    <source>
        <dbReference type="ARBA" id="ARBA00023242"/>
    </source>
</evidence>
<dbReference type="CDD" id="cd10017">
    <property type="entry name" value="B3_DNA"/>
    <property type="match status" value="3"/>
</dbReference>
<sequence length="846" mass="93864">MAEIGKGLVFSPSDDQLTDGYLRSYLVRTSLDDLPSAATSYFHVADVYSAPPDQLVAGLAPAPGTGDGDGRVWYVFTPVRVLGSRGARKARTVGGGGGECWHAEGGPKDVKGSAAGGKLQKFSYKIKTALGAVVKPGWLMVEFSLPGSDHLALCKVYRSPRTSRYGAPSPPSSAASSPSRAAPPPVSSTSGRKRKAEEESDHPEAPASSAPRRTLPASEQHVDVDAAAASEPDQGGYLNTDQLDSVAAFVQEHEAFVQEHEGDEEFYKNLGFDERSDPQCWTNFFLSALEEFGPAPETDAAAVAVAAVEPGPCPDPTPSFTMGYNAPKDIFSFKFYVYIYCRCLDMVALWLASSALLKHGKLALRADRQSGHRMEKSHRVCKNCVANHYWLHMDNHGKSFIKVMITDFKNGVTIPAKFARNFGGQMSGTVKLETRNGKTYEVQVAKELNNLVLRSGWERFASAYELEKGDILVFIYSGNSHFKVWIYDPSACEKELPCIITEQLPRVQQRSISHNNHTQLKRNAKSAKLYVDSSGHTERVPSSEELDEPVDLANVQKATKSFYSLPRMCNMTSAQKAEVDALEKRIKPQIPFYITVMDKASATDGLLAISKDYAVSYLLDKNETIKLCHSGRSMTWDISLDIDTDDQYALSTGWLDFIRNNHLQEGDICVFEASKNKRGVALIFHPLKQSHHPKPPGCVPSTKFPRHGVSKPNYIVSRFTTLSGQLKIKVEAKVQAIQSEIPIFVAVMRESFIRGRSRYMCFSAKYAAKYLPREKNKIMSLRLPNKSYKYKAVFKINNKVHKLGGGWGKFVDDNKIKLGDICLFQLMKNKKKLMMMVHIIRKSEFC</sequence>
<protein>
    <recommendedName>
        <fullName evidence="11">B3 domain-containing protein</fullName>
    </recommendedName>
</protein>
<dbReference type="HOGENOM" id="CLU_336909_0_0_1"/>
<dbReference type="SUPFAM" id="SSF101936">
    <property type="entry name" value="DNA-binding pseudobarrel domain"/>
    <property type="match status" value="3"/>
</dbReference>
<dbReference type="PANTHER" id="PTHR31391:SF140">
    <property type="entry name" value="B3 DOMAIN-CONTAINING PROTEIN OS12G0591400"/>
    <property type="match status" value="1"/>
</dbReference>
<feature type="region of interest" description="Disordered" evidence="6">
    <location>
        <begin position="162"/>
        <end position="219"/>
    </location>
</feature>
<dbReference type="GO" id="GO:0006355">
    <property type="term" value="P:regulation of DNA-templated transcription"/>
    <property type="evidence" value="ECO:0007669"/>
    <property type="project" value="InterPro"/>
</dbReference>
<dbReference type="Gene3D" id="2.40.330.10">
    <property type="entry name" value="DNA-binding pseudobarrel domain"/>
    <property type="match status" value="3"/>
</dbReference>
<dbReference type="GO" id="GO:0003677">
    <property type="term" value="F:DNA binding"/>
    <property type="evidence" value="ECO:0007669"/>
    <property type="project" value="UniProtKB-KW"/>
</dbReference>
<dbReference type="PROSITE" id="PS51005">
    <property type="entry name" value="NAC"/>
    <property type="match status" value="1"/>
</dbReference>
<dbReference type="Pfam" id="PF02362">
    <property type="entry name" value="B3"/>
    <property type="match status" value="3"/>
</dbReference>
<dbReference type="GO" id="GO:0005634">
    <property type="term" value="C:nucleus"/>
    <property type="evidence" value="ECO:0007669"/>
    <property type="project" value="UniProtKB-SubCell"/>
</dbReference>
<dbReference type="SUPFAM" id="SSF101941">
    <property type="entry name" value="NAC domain"/>
    <property type="match status" value="1"/>
</dbReference>
<dbReference type="EnsemblPlants" id="ONIVA03G41660.1">
    <property type="protein sequence ID" value="ONIVA03G41660.1"/>
    <property type="gene ID" value="ONIVA03G41660"/>
</dbReference>
<evidence type="ECO:0008006" key="11">
    <source>
        <dbReference type="Google" id="ProtNLM"/>
    </source>
</evidence>
<reference evidence="9" key="2">
    <citation type="submission" date="2018-04" db="EMBL/GenBank/DDBJ databases">
        <title>OnivRS2 (Oryza nivara Reference Sequence Version 2).</title>
        <authorList>
            <person name="Zhang J."/>
            <person name="Kudrna D."/>
            <person name="Lee S."/>
            <person name="Talag J."/>
            <person name="Rajasekar S."/>
            <person name="Welchert J."/>
            <person name="Hsing Y.-I."/>
            <person name="Wing R.A."/>
        </authorList>
    </citation>
    <scope>NUCLEOTIDE SEQUENCE [LARGE SCALE GENOMIC DNA]</scope>
    <source>
        <strain evidence="9">SL10</strain>
    </source>
</reference>
<dbReference type="InterPro" id="IPR044837">
    <property type="entry name" value="REM16-like"/>
</dbReference>
<dbReference type="Gene3D" id="2.170.150.80">
    <property type="entry name" value="NAC domain"/>
    <property type="match status" value="1"/>
</dbReference>
<accession>A0A0E0GVZ7</accession>
<evidence type="ECO:0000256" key="1">
    <source>
        <dbReference type="ARBA" id="ARBA00004123"/>
    </source>
</evidence>
<reference evidence="9" key="1">
    <citation type="submission" date="2015-04" db="UniProtKB">
        <authorList>
            <consortium name="EnsemblPlants"/>
        </authorList>
    </citation>
    <scope>IDENTIFICATION</scope>
    <source>
        <strain evidence="9">SL10</strain>
    </source>
</reference>
<proteinExistence type="predicted"/>
<organism evidence="9">
    <name type="scientific">Oryza nivara</name>
    <name type="common">Indian wild rice</name>
    <name type="synonym">Oryza sativa f. spontanea</name>
    <dbReference type="NCBI Taxonomy" id="4536"/>
    <lineage>
        <taxon>Eukaryota</taxon>
        <taxon>Viridiplantae</taxon>
        <taxon>Streptophyta</taxon>
        <taxon>Embryophyta</taxon>
        <taxon>Tracheophyta</taxon>
        <taxon>Spermatophyta</taxon>
        <taxon>Magnoliopsida</taxon>
        <taxon>Liliopsida</taxon>
        <taxon>Poales</taxon>
        <taxon>Poaceae</taxon>
        <taxon>BOP clade</taxon>
        <taxon>Oryzoideae</taxon>
        <taxon>Oryzeae</taxon>
        <taxon>Oryzinae</taxon>
        <taxon>Oryza</taxon>
    </lineage>
</organism>
<dbReference type="SMART" id="SM01019">
    <property type="entry name" value="B3"/>
    <property type="match status" value="3"/>
</dbReference>
<dbReference type="Gramene" id="ONIVA03G41660.1">
    <property type="protein sequence ID" value="ONIVA03G41660.1"/>
    <property type="gene ID" value="ONIVA03G41660"/>
</dbReference>
<name>A0A0E0GVZ7_ORYNI</name>
<dbReference type="InterPro" id="IPR015300">
    <property type="entry name" value="DNA-bd_pseudobarrel_sf"/>
</dbReference>
<dbReference type="PROSITE" id="PS50863">
    <property type="entry name" value="B3"/>
    <property type="match status" value="3"/>
</dbReference>
<dbReference type="PANTHER" id="PTHR31391">
    <property type="entry name" value="B3 DOMAIN-CONTAINING PROTEIN OS11G0197600-RELATED"/>
    <property type="match status" value="1"/>
</dbReference>
<feature type="domain" description="TF-B3" evidence="7">
    <location>
        <begin position="592"/>
        <end position="687"/>
    </location>
</feature>
<evidence type="ECO:0000256" key="6">
    <source>
        <dbReference type="SAM" id="MobiDB-lite"/>
    </source>
</evidence>
<evidence type="ECO:0000313" key="10">
    <source>
        <dbReference type="Proteomes" id="UP000006591"/>
    </source>
</evidence>
<evidence type="ECO:0000256" key="4">
    <source>
        <dbReference type="ARBA" id="ARBA00023163"/>
    </source>
</evidence>
<dbReference type="eggNOG" id="ENOG502S27N">
    <property type="taxonomic scope" value="Eukaryota"/>
</dbReference>
<dbReference type="Pfam" id="PF02365">
    <property type="entry name" value="NAM"/>
    <property type="match status" value="1"/>
</dbReference>
<evidence type="ECO:0000256" key="2">
    <source>
        <dbReference type="ARBA" id="ARBA00023015"/>
    </source>
</evidence>
<keyword evidence="2" id="KW-0805">Transcription regulation</keyword>
<feature type="domain" description="NAC" evidence="8">
    <location>
        <begin position="4"/>
        <end position="159"/>
    </location>
</feature>
<dbReference type="InterPro" id="IPR003441">
    <property type="entry name" value="NAC-dom"/>
</dbReference>
<keyword evidence="3" id="KW-0238">DNA-binding</keyword>
<keyword evidence="5" id="KW-0539">Nucleus</keyword>
<evidence type="ECO:0000259" key="8">
    <source>
        <dbReference type="PROSITE" id="PS51005"/>
    </source>
</evidence>
<keyword evidence="4" id="KW-0804">Transcription</keyword>
<dbReference type="InterPro" id="IPR036093">
    <property type="entry name" value="NAC_dom_sf"/>
</dbReference>
<comment type="subcellular location">
    <subcellularLocation>
        <location evidence="1">Nucleus</location>
    </subcellularLocation>
</comment>
<evidence type="ECO:0000256" key="3">
    <source>
        <dbReference type="ARBA" id="ARBA00023125"/>
    </source>
</evidence>
<feature type="domain" description="TF-B3" evidence="7">
    <location>
        <begin position="745"/>
        <end position="843"/>
    </location>
</feature>
<feature type="domain" description="TF-B3" evidence="7">
    <location>
        <begin position="397"/>
        <end position="490"/>
    </location>
</feature>
<keyword evidence="10" id="KW-1185">Reference proteome</keyword>
<dbReference type="Proteomes" id="UP000006591">
    <property type="component" value="Chromosome 3"/>
</dbReference>
<evidence type="ECO:0000259" key="7">
    <source>
        <dbReference type="PROSITE" id="PS50863"/>
    </source>
</evidence>
<dbReference type="InterPro" id="IPR003340">
    <property type="entry name" value="B3_DNA-bd"/>
</dbReference>
<evidence type="ECO:0000313" key="9">
    <source>
        <dbReference type="EnsemblPlants" id="ONIVA03G41660.1"/>
    </source>
</evidence>
<dbReference type="AlphaFoldDB" id="A0A0E0GVZ7"/>
<dbReference type="STRING" id="4536.A0A0E0GVZ7"/>